<organism evidence="1">
    <name type="scientific">Citrobacter freundii</name>
    <dbReference type="NCBI Taxonomy" id="546"/>
    <lineage>
        <taxon>Bacteria</taxon>
        <taxon>Pseudomonadati</taxon>
        <taxon>Pseudomonadota</taxon>
        <taxon>Gammaproteobacteria</taxon>
        <taxon>Enterobacterales</taxon>
        <taxon>Enterobacteriaceae</taxon>
        <taxon>Citrobacter</taxon>
        <taxon>Citrobacter freundii complex</taxon>
    </lineage>
</organism>
<name>A0A3T0VEK2_CITFR</name>
<protein>
    <submittedName>
        <fullName evidence="1">Uncharacterized protein</fullName>
    </submittedName>
</protein>
<sequence>MILNALDSVVSEYLLAEGRKVHTLFVFTQFVVTIIHPHGCSLGTVIPNLFRLSIKRSISYSTFKGQLQISEYIIISISVNNTFK</sequence>
<dbReference type="EMBL" id="MK167988">
    <property type="protein sequence ID" value="AZZ88389.1"/>
    <property type="molecule type" value="Genomic_DNA"/>
</dbReference>
<geneLocation type="plasmid" evidence="1">
    <name>pHNTS45-1</name>
</geneLocation>
<reference evidence="1" key="1">
    <citation type="submission" date="2018-11" db="EMBL/GenBank/DDBJ databases">
        <title>Complete sequence of plasmid pHNTS45-1.</title>
        <authorList>
            <person name="Liu J.H."/>
            <person name="Huang X.Y."/>
            <person name="Lv L.C."/>
        </authorList>
    </citation>
    <scope>NUCLEOTIDE SEQUENCE</scope>
    <source>
        <strain evidence="1">TS45CTX</strain>
        <plasmid evidence="1">pHNTS45-1</plasmid>
    </source>
</reference>
<evidence type="ECO:0000313" key="1">
    <source>
        <dbReference type="EMBL" id="AZZ88389.1"/>
    </source>
</evidence>
<keyword evidence="1" id="KW-0614">Plasmid</keyword>
<accession>A0A3T0VEK2</accession>
<proteinExistence type="predicted"/>
<dbReference type="AlphaFoldDB" id="A0A3T0VEK2"/>